<organism evidence="6 7">
    <name type="scientific">Sphingomonas citri</name>
    <dbReference type="NCBI Taxonomy" id="2862499"/>
    <lineage>
        <taxon>Bacteria</taxon>
        <taxon>Pseudomonadati</taxon>
        <taxon>Pseudomonadota</taxon>
        <taxon>Alphaproteobacteria</taxon>
        <taxon>Sphingomonadales</taxon>
        <taxon>Sphingomonadaceae</taxon>
        <taxon>Sphingomonas</taxon>
    </lineage>
</organism>
<dbReference type="Pfam" id="PF03466">
    <property type="entry name" value="LysR_substrate"/>
    <property type="match status" value="1"/>
</dbReference>
<comment type="caution">
    <text evidence="6">The sequence shown here is derived from an EMBL/GenBank/DDBJ whole genome shotgun (WGS) entry which is preliminary data.</text>
</comment>
<sequence length="297" mass="32138">MRLRHIEVFHAVYSAGSVSAAARALHVSQPSVTKVLQHAEQVLGFPLFERIKGKMVPTADAHALFDDAAAIQDGVHLMQQRARNLRRGRETTLRLSTLPSLGLGAIPRAVARFLERHREVRFELHTIHTADIARNLLEGESDIVISYHRPRGAALQSLRVGRGEMVLLYRAGALREPPARVPLDRLSGLPFVSTVDSGPQGQLLLAALEQHDVQLDEVAAARTFFVAAALVEAGVGVTVVDSYTAGTAVAQGLESRPLDPPIAFDVYALYPENRPPGALAANFLDHLVASLATDLSL</sequence>
<evidence type="ECO:0000259" key="5">
    <source>
        <dbReference type="PROSITE" id="PS50931"/>
    </source>
</evidence>
<evidence type="ECO:0000256" key="1">
    <source>
        <dbReference type="ARBA" id="ARBA00009437"/>
    </source>
</evidence>
<evidence type="ECO:0000256" key="2">
    <source>
        <dbReference type="ARBA" id="ARBA00023015"/>
    </source>
</evidence>
<dbReference type="Proteomes" id="UP000759103">
    <property type="component" value="Unassembled WGS sequence"/>
</dbReference>
<accession>A0ABS7BLE8</accession>
<protein>
    <submittedName>
        <fullName evidence="6">LysR family transcriptional regulator</fullName>
    </submittedName>
</protein>
<evidence type="ECO:0000313" key="6">
    <source>
        <dbReference type="EMBL" id="MBW6530430.1"/>
    </source>
</evidence>
<keyword evidence="7" id="KW-1185">Reference proteome</keyword>
<feature type="domain" description="HTH lysR-type" evidence="5">
    <location>
        <begin position="1"/>
        <end position="58"/>
    </location>
</feature>
<keyword evidence="4" id="KW-0804">Transcription</keyword>
<dbReference type="Gene3D" id="1.10.10.10">
    <property type="entry name" value="Winged helix-like DNA-binding domain superfamily/Winged helix DNA-binding domain"/>
    <property type="match status" value="1"/>
</dbReference>
<dbReference type="PRINTS" id="PR00039">
    <property type="entry name" value="HTHLYSR"/>
</dbReference>
<dbReference type="PANTHER" id="PTHR30427:SF1">
    <property type="entry name" value="TRANSCRIPTIONAL ACTIVATOR PROTEIN LYSR"/>
    <property type="match status" value="1"/>
</dbReference>
<evidence type="ECO:0000256" key="4">
    <source>
        <dbReference type="ARBA" id="ARBA00023163"/>
    </source>
</evidence>
<evidence type="ECO:0000256" key="3">
    <source>
        <dbReference type="ARBA" id="ARBA00023125"/>
    </source>
</evidence>
<dbReference type="EMBL" id="JAHXZN010000001">
    <property type="protein sequence ID" value="MBW6530430.1"/>
    <property type="molecule type" value="Genomic_DNA"/>
</dbReference>
<dbReference type="SUPFAM" id="SSF53850">
    <property type="entry name" value="Periplasmic binding protein-like II"/>
    <property type="match status" value="1"/>
</dbReference>
<dbReference type="InterPro" id="IPR005119">
    <property type="entry name" value="LysR_subst-bd"/>
</dbReference>
<comment type="similarity">
    <text evidence="1">Belongs to the LysR transcriptional regulatory family.</text>
</comment>
<evidence type="ECO:0000313" key="7">
    <source>
        <dbReference type="Proteomes" id="UP000759103"/>
    </source>
</evidence>
<dbReference type="InterPro" id="IPR036388">
    <property type="entry name" value="WH-like_DNA-bd_sf"/>
</dbReference>
<keyword evidence="2" id="KW-0805">Transcription regulation</keyword>
<dbReference type="PANTHER" id="PTHR30427">
    <property type="entry name" value="TRANSCRIPTIONAL ACTIVATOR PROTEIN LYSR"/>
    <property type="match status" value="1"/>
</dbReference>
<dbReference type="InterPro" id="IPR036390">
    <property type="entry name" value="WH_DNA-bd_sf"/>
</dbReference>
<gene>
    <name evidence="6" type="ORF">KZ820_06755</name>
</gene>
<reference evidence="6 7" key="1">
    <citation type="submission" date="2021-07" db="EMBL/GenBank/DDBJ databases">
        <title>Sphingomonas sp.</title>
        <authorList>
            <person name="Feng G."/>
            <person name="Li J."/>
            <person name="Pan M."/>
        </authorList>
    </citation>
    <scope>NUCLEOTIDE SEQUENCE [LARGE SCALE GENOMIC DNA]</scope>
    <source>
        <strain evidence="6 7">RRHST34</strain>
    </source>
</reference>
<name>A0ABS7BLE8_9SPHN</name>
<dbReference type="Pfam" id="PF00126">
    <property type="entry name" value="HTH_1"/>
    <property type="match status" value="1"/>
</dbReference>
<dbReference type="PROSITE" id="PS50931">
    <property type="entry name" value="HTH_LYSR"/>
    <property type="match status" value="1"/>
</dbReference>
<proteinExistence type="inferred from homology"/>
<dbReference type="InterPro" id="IPR000847">
    <property type="entry name" value="LysR_HTH_N"/>
</dbReference>
<dbReference type="SUPFAM" id="SSF46785">
    <property type="entry name" value="Winged helix' DNA-binding domain"/>
    <property type="match status" value="1"/>
</dbReference>
<dbReference type="Gene3D" id="3.40.190.290">
    <property type="match status" value="1"/>
</dbReference>
<keyword evidence="3" id="KW-0238">DNA-binding</keyword>